<dbReference type="InterPro" id="IPR006094">
    <property type="entry name" value="Oxid_FAD_bind_N"/>
</dbReference>
<keyword evidence="5" id="KW-1185">Reference proteome</keyword>
<dbReference type="Gene3D" id="3.30.465.10">
    <property type="match status" value="1"/>
</dbReference>
<evidence type="ECO:0000256" key="1">
    <source>
        <dbReference type="ARBA" id="ARBA00023002"/>
    </source>
</evidence>
<accession>A0ABP9Q283</accession>
<evidence type="ECO:0000256" key="2">
    <source>
        <dbReference type="SAM" id="MobiDB-lite"/>
    </source>
</evidence>
<evidence type="ECO:0000259" key="3">
    <source>
        <dbReference type="PROSITE" id="PS51387"/>
    </source>
</evidence>
<dbReference type="Pfam" id="PF04030">
    <property type="entry name" value="ALO"/>
    <property type="match status" value="1"/>
</dbReference>
<dbReference type="RefSeq" id="WP_345463407.1">
    <property type="nucleotide sequence ID" value="NZ_BAABKG010000006.1"/>
</dbReference>
<dbReference type="InterPro" id="IPR016167">
    <property type="entry name" value="FAD-bd_PCMH_sub1"/>
</dbReference>
<name>A0ABP9Q283_9ACTN</name>
<dbReference type="Pfam" id="PF01565">
    <property type="entry name" value="FAD_binding_4"/>
    <property type="match status" value="1"/>
</dbReference>
<feature type="region of interest" description="Disordered" evidence="2">
    <location>
        <begin position="1"/>
        <end position="25"/>
    </location>
</feature>
<sequence>MRASQATRTVAGKRTPPTADGAPRTEWRNWAGNQRADDVQVVAPRTVDELARTVADLADAGRGVRPIGTGHSFTAIGVPHDVQLRLDHLDAITAVDLERAQVTVEAGIRLSVLNRALETLGLGLTNLGDIEEQTLAGAISTGTHGTGLRFGGLATQVCALELVLADGSRLTCSAQENPDVFAAARVGLGALGVLATVTLQAEPAFAVRAREGGGRLDETIERFDHDAATHDHVEFYWFPHTRSVLTKHNTRVALDADRPPALSRRRAWWDDDFLSNTVFGAVVGAGRRVPPLVRPLARVSASALGDREFSDVSHRVFTSPRRVRFEEMEYAVPREHGMAVLRELVRRVEASRWRIAVPVEVRVAAADDITLSTATGRDTVYVAVHTAPGSPDRDAYFAALEGIAGEVGGRPHWGKLHGLDAATLRERYPRFEDFLALRDRLDPGRTFGNSHLERVLG</sequence>
<dbReference type="InterPro" id="IPR007173">
    <property type="entry name" value="ALO_C"/>
</dbReference>
<dbReference type="Proteomes" id="UP001500221">
    <property type="component" value="Unassembled WGS sequence"/>
</dbReference>
<dbReference type="PROSITE" id="PS51387">
    <property type="entry name" value="FAD_PCMH"/>
    <property type="match status" value="1"/>
</dbReference>
<keyword evidence="1" id="KW-0560">Oxidoreductase</keyword>
<feature type="domain" description="FAD-binding PCMH-type" evidence="3">
    <location>
        <begin position="34"/>
        <end position="204"/>
    </location>
</feature>
<dbReference type="InterPro" id="IPR016166">
    <property type="entry name" value="FAD-bd_PCMH"/>
</dbReference>
<dbReference type="EMBL" id="BAABKG010000006">
    <property type="protein sequence ID" value="GAA5155635.1"/>
    <property type="molecule type" value="Genomic_DNA"/>
</dbReference>
<dbReference type="InterPro" id="IPR010031">
    <property type="entry name" value="FAD_lactone_oxidase-like"/>
</dbReference>
<proteinExistence type="predicted"/>
<dbReference type="InterPro" id="IPR016171">
    <property type="entry name" value="Vanillyl_alc_oxidase_C-sub2"/>
</dbReference>
<dbReference type="SUPFAM" id="SSF56176">
    <property type="entry name" value="FAD-binding/transporter-associated domain-like"/>
    <property type="match status" value="1"/>
</dbReference>
<gene>
    <name evidence="4" type="ORF">GCM10023340_41430</name>
</gene>
<dbReference type="NCBIfam" id="TIGR01679">
    <property type="entry name" value="bact_FAD_ox"/>
    <property type="match status" value="1"/>
</dbReference>
<dbReference type="Gene3D" id="3.30.43.10">
    <property type="entry name" value="Uridine Diphospho-n-acetylenolpyruvylglucosamine Reductase, domain 2"/>
    <property type="match status" value="1"/>
</dbReference>
<reference evidence="5" key="1">
    <citation type="journal article" date="2019" name="Int. J. Syst. Evol. Microbiol.">
        <title>The Global Catalogue of Microorganisms (GCM) 10K type strain sequencing project: providing services to taxonomists for standard genome sequencing and annotation.</title>
        <authorList>
            <consortium name="The Broad Institute Genomics Platform"/>
            <consortium name="The Broad Institute Genome Sequencing Center for Infectious Disease"/>
            <person name="Wu L."/>
            <person name="Ma J."/>
        </authorList>
    </citation>
    <scope>NUCLEOTIDE SEQUENCE [LARGE SCALE GENOMIC DNA]</scope>
    <source>
        <strain evidence="5">JCM 18459</strain>
    </source>
</reference>
<protein>
    <submittedName>
        <fullName evidence="4">D-arabinono-1,4-lactone oxidase</fullName>
    </submittedName>
</protein>
<evidence type="ECO:0000313" key="4">
    <source>
        <dbReference type="EMBL" id="GAA5155635.1"/>
    </source>
</evidence>
<evidence type="ECO:0000313" key="5">
    <source>
        <dbReference type="Proteomes" id="UP001500221"/>
    </source>
</evidence>
<dbReference type="InterPro" id="IPR016169">
    <property type="entry name" value="FAD-bd_PCMH_sub2"/>
</dbReference>
<dbReference type="Gene3D" id="3.30.70.2520">
    <property type="match status" value="1"/>
</dbReference>
<dbReference type="InterPro" id="IPR036318">
    <property type="entry name" value="FAD-bd_PCMH-like_sf"/>
</dbReference>
<organism evidence="4 5">
    <name type="scientific">Nocardioides marinquilinus</name>
    <dbReference type="NCBI Taxonomy" id="1210400"/>
    <lineage>
        <taxon>Bacteria</taxon>
        <taxon>Bacillati</taxon>
        <taxon>Actinomycetota</taxon>
        <taxon>Actinomycetes</taxon>
        <taxon>Propionibacteriales</taxon>
        <taxon>Nocardioidaceae</taxon>
        <taxon>Nocardioides</taxon>
    </lineage>
</organism>
<dbReference type="PANTHER" id="PTHR43762:SF1">
    <property type="entry name" value="D-ARABINONO-1,4-LACTONE OXIDASE"/>
    <property type="match status" value="1"/>
</dbReference>
<dbReference type="PANTHER" id="PTHR43762">
    <property type="entry name" value="L-GULONOLACTONE OXIDASE"/>
    <property type="match status" value="1"/>
</dbReference>
<dbReference type="Gene3D" id="1.10.45.10">
    <property type="entry name" value="Vanillyl-alcohol Oxidase, Chain A, domain 4"/>
    <property type="match status" value="1"/>
</dbReference>
<comment type="caution">
    <text evidence="4">The sequence shown here is derived from an EMBL/GenBank/DDBJ whole genome shotgun (WGS) entry which is preliminary data.</text>
</comment>
<dbReference type="PIRSF" id="PIRSF000136">
    <property type="entry name" value="LGO_GLO"/>
    <property type="match status" value="1"/>
</dbReference>